<evidence type="ECO:0000313" key="3">
    <source>
        <dbReference type="Proteomes" id="UP000260814"/>
    </source>
</evidence>
<dbReference type="SMART" id="SM00028">
    <property type="entry name" value="TPR"/>
    <property type="match status" value="5"/>
</dbReference>
<gene>
    <name evidence="2" type="ORF">DXB87_16875</name>
</gene>
<dbReference type="PROSITE" id="PS50005">
    <property type="entry name" value="TPR"/>
    <property type="match status" value="1"/>
</dbReference>
<evidence type="ECO:0008006" key="4">
    <source>
        <dbReference type="Google" id="ProtNLM"/>
    </source>
</evidence>
<protein>
    <recommendedName>
        <fullName evidence="4">Tetratricopeptide repeat protein</fullName>
    </recommendedName>
</protein>
<dbReference type="Gene3D" id="1.25.40.10">
    <property type="entry name" value="Tetratricopeptide repeat domain"/>
    <property type="match status" value="3"/>
</dbReference>
<accession>A0A3E4Z3R8</accession>
<evidence type="ECO:0000313" key="2">
    <source>
        <dbReference type="EMBL" id="RGM84785.1"/>
    </source>
</evidence>
<dbReference type="PANTHER" id="PTHR12558:SF13">
    <property type="entry name" value="CELL DIVISION CYCLE PROTEIN 27 HOMOLOG"/>
    <property type="match status" value="1"/>
</dbReference>
<dbReference type="SUPFAM" id="SSF48452">
    <property type="entry name" value="TPR-like"/>
    <property type="match status" value="1"/>
</dbReference>
<dbReference type="AlphaFoldDB" id="A0A3E4Z3R8"/>
<dbReference type="EMBL" id="QSTW01000039">
    <property type="protein sequence ID" value="RGM84785.1"/>
    <property type="molecule type" value="Genomic_DNA"/>
</dbReference>
<reference evidence="2 3" key="1">
    <citation type="submission" date="2018-08" db="EMBL/GenBank/DDBJ databases">
        <title>A genome reference for cultivated species of the human gut microbiota.</title>
        <authorList>
            <person name="Zou Y."/>
            <person name="Xue W."/>
            <person name="Luo G."/>
        </authorList>
    </citation>
    <scope>NUCLEOTIDE SEQUENCE [LARGE SCALE GENOMIC DNA]</scope>
    <source>
        <strain evidence="2 3">OM06-2</strain>
    </source>
</reference>
<comment type="caution">
    <text evidence="2">The sequence shown here is derived from an EMBL/GenBank/DDBJ whole genome shotgun (WGS) entry which is preliminary data.</text>
</comment>
<sequence length="338" mass="40051">MYAQGEICFQKRQFLKALESYQRALQLHFSDTLVHAVANCYYQRGYYQKSIRLYRDSLNHDTSEQKLDLLAKCYDKLELPDSALMYRRQMAEQNIENQPNVLSLVQNFLTLEIPDTALYYLEKYTEIDSTDLAINRLKAHVYYESEQYQKAIDLYQKIKKEGDNQASTNYYLGLSYARRDSFSQAYDYLRLATEQTQRKNVYILSQYGIAASNLGFLNEGNEIIDEAIVLLQPDKMLISFLYETKASNYTSSRKYEEGIKCHKKVLEYNPRNYMSLFRLGYLNHLMKNTSQEKTWFEKFLQAVQNENKQDFYQKSIEYAEERVKAIKTEEFFQGKKSE</sequence>
<dbReference type="Proteomes" id="UP000260814">
    <property type="component" value="Unassembled WGS sequence"/>
</dbReference>
<keyword evidence="1" id="KW-0802">TPR repeat</keyword>
<dbReference type="InterPro" id="IPR011990">
    <property type="entry name" value="TPR-like_helical_dom_sf"/>
</dbReference>
<feature type="repeat" description="TPR" evidence="1">
    <location>
        <begin position="239"/>
        <end position="272"/>
    </location>
</feature>
<dbReference type="SUPFAM" id="SSF81901">
    <property type="entry name" value="HCP-like"/>
    <property type="match status" value="1"/>
</dbReference>
<name>A0A3E4Z3R8_9BACT</name>
<evidence type="ECO:0000256" key="1">
    <source>
        <dbReference type="PROSITE-ProRule" id="PRU00339"/>
    </source>
</evidence>
<dbReference type="InterPro" id="IPR019734">
    <property type="entry name" value="TPR_rpt"/>
</dbReference>
<dbReference type="PANTHER" id="PTHR12558">
    <property type="entry name" value="CELL DIVISION CYCLE 16,23,27"/>
    <property type="match status" value="1"/>
</dbReference>
<organism evidence="2 3">
    <name type="scientific">Phocaeicola plebeius</name>
    <dbReference type="NCBI Taxonomy" id="310297"/>
    <lineage>
        <taxon>Bacteria</taxon>
        <taxon>Pseudomonadati</taxon>
        <taxon>Bacteroidota</taxon>
        <taxon>Bacteroidia</taxon>
        <taxon>Bacteroidales</taxon>
        <taxon>Bacteroidaceae</taxon>
        <taxon>Phocaeicola</taxon>
    </lineage>
</organism>
<proteinExistence type="predicted"/>